<dbReference type="Proteomes" id="UP000004690">
    <property type="component" value="Unassembled WGS sequence"/>
</dbReference>
<dbReference type="OrthoDB" id="1274362at2"/>
<dbReference type="HOGENOM" id="CLU_1684217_0_0_10"/>
<dbReference type="eggNOG" id="ENOG502ZSS5">
    <property type="taxonomic scope" value="Bacteria"/>
</dbReference>
<protein>
    <submittedName>
        <fullName evidence="1">Uncharacterized protein</fullName>
    </submittedName>
</protein>
<dbReference type="AlphaFoldDB" id="I3C2J5"/>
<name>I3C2J5_9FLAO</name>
<sequence length="156" mass="18421">MKEFKSYNKNTQKNIIELYVINCKLKETYNECQYYISPSELKIFYEESFFTKNDFCLDMYDSFMNKQKLALVKAHTQVSVYISILALNLLIVKDGSAYLFKKALALEERNAFVIAALIKEEVSESLKEDMSQRFKTQEKRITTLRSIIKNHYKVVH</sequence>
<organism evidence="1 2">
    <name type="scientific">Galbibacter orientalis DSM 19592</name>
    <dbReference type="NCBI Taxonomy" id="926559"/>
    <lineage>
        <taxon>Bacteria</taxon>
        <taxon>Pseudomonadati</taxon>
        <taxon>Bacteroidota</taxon>
        <taxon>Flavobacteriia</taxon>
        <taxon>Flavobacteriales</taxon>
        <taxon>Flavobacteriaceae</taxon>
        <taxon>Galbibacter</taxon>
    </lineage>
</organism>
<dbReference type="RefSeq" id="WP_008610895.1">
    <property type="nucleotide sequence ID" value="NZ_JH651379.1"/>
</dbReference>
<reference evidence="1 2" key="1">
    <citation type="submission" date="2012-02" db="EMBL/GenBank/DDBJ databases">
        <title>Improved High-Quality Draft genome of Joostella marina DSM 19592.</title>
        <authorList>
            <consortium name="US DOE Joint Genome Institute (JGI-PGF)"/>
            <person name="Lucas S."/>
            <person name="Copeland A."/>
            <person name="Lapidus A."/>
            <person name="Bruce D."/>
            <person name="Goodwin L."/>
            <person name="Pitluck S."/>
            <person name="Peters L."/>
            <person name="Chertkov O."/>
            <person name="Ovchinnikova G."/>
            <person name="Kyrpides N."/>
            <person name="Mavromatis K."/>
            <person name="Detter J.C."/>
            <person name="Han C."/>
            <person name="Land M."/>
            <person name="Hauser L."/>
            <person name="Markowitz V."/>
            <person name="Cheng J.-F."/>
            <person name="Hugenholtz P."/>
            <person name="Woyke T."/>
            <person name="Wu D."/>
            <person name="Tindall B."/>
            <person name="Brambilla E."/>
            <person name="Klenk H.-P."/>
            <person name="Eisen J.A."/>
        </authorList>
    </citation>
    <scope>NUCLEOTIDE SEQUENCE [LARGE SCALE GENOMIC DNA]</scope>
    <source>
        <strain evidence="1 2">DSM 19592</strain>
    </source>
</reference>
<gene>
    <name evidence="1" type="ORF">JoomaDRAFT_0807</name>
</gene>
<accession>I3C2J5</accession>
<proteinExistence type="predicted"/>
<evidence type="ECO:0000313" key="1">
    <source>
        <dbReference type="EMBL" id="EIJ37838.1"/>
    </source>
</evidence>
<keyword evidence="2" id="KW-1185">Reference proteome</keyword>
<dbReference type="EMBL" id="JH651379">
    <property type="protein sequence ID" value="EIJ37838.1"/>
    <property type="molecule type" value="Genomic_DNA"/>
</dbReference>
<evidence type="ECO:0000313" key="2">
    <source>
        <dbReference type="Proteomes" id="UP000004690"/>
    </source>
</evidence>